<evidence type="ECO:0000313" key="11">
    <source>
        <dbReference type="Proteomes" id="UP000194857"/>
    </source>
</evidence>
<dbReference type="EMBL" id="WXZT01000003">
    <property type="protein sequence ID" value="MZZ12015.1"/>
    <property type="molecule type" value="Genomic_DNA"/>
</dbReference>
<evidence type="ECO:0000313" key="8">
    <source>
        <dbReference type="EMBL" id="MZZ12015.1"/>
    </source>
</evidence>
<dbReference type="AlphaFoldDB" id="A0A072ZK54"/>
<dbReference type="Proteomes" id="UP000644192">
    <property type="component" value="Unassembled WGS sequence"/>
</dbReference>
<feature type="domain" description="DTW" evidence="6">
    <location>
        <begin position="2"/>
        <end position="187"/>
    </location>
</feature>
<dbReference type="EMBL" id="CVVU01000257">
    <property type="protein sequence ID" value="CRP96850.1"/>
    <property type="molecule type" value="Genomic_DNA"/>
</dbReference>
<keyword evidence="3" id="KW-0949">S-adenosyl-L-methionine</keyword>
<reference evidence="8" key="4">
    <citation type="submission" date="2020-01" db="EMBL/GenBank/DDBJ databases">
        <title>Bacteria Cultured from War Wounds Associated with the Conflict in Eastern Ukraine.</title>
        <authorList>
            <person name="Snesrud E."/>
            <person name="Galac M.R."/>
            <person name="Mc Gann P."/>
            <person name="Valentine K."/>
            <person name="Viacheslav K."/>
        </authorList>
    </citation>
    <scope>NUCLEOTIDE SEQUENCE</scope>
    <source>
        <strain evidence="8">VNMU148</strain>
    </source>
</reference>
<dbReference type="Proteomes" id="UP000194857">
    <property type="component" value="Unassembled WGS sequence"/>
</dbReference>
<dbReference type="PANTHER" id="PTHR21392">
    <property type="entry name" value="TRNA-URIDINE AMINOCARBOXYPROPYLTRANSFERASE 2"/>
    <property type="match status" value="1"/>
</dbReference>
<dbReference type="OMA" id="GTWRKAF"/>
<evidence type="ECO:0000256" key="2">
    <source>
        <dbReference type="ARBA" id="ARBA00022679"/>
    </source>
</evidence>
<dbReference type="InterPro" id="IPR039262">
    <property type="entry name" value="DTWD2/TAPT"/>
</dbReference>
<evidence type="ECO:0000313" key="9">
    <source>
        <dbReference type="EMBL" id="OTI64157.1"/>
    </source>
</evidence>
<proteinExistence type="inferred from homology"/>
<protein>
    <recommendedName>
        <fullName evidence="1">tRNA-uridine aminocarboxypropyltransferase</fullName>
        <ecNumber evidence="1">2.5.1.25</ecNumber>
    </recommendedName>
</protein>
<dbReference type="RefSeq" id="WP_003082973.1">
    <property type="nucleotide sequence ID" value="NZ_AP014839.1"/>
</dbReference>
<comment type="caution">
    <text evidence="7">The sequence shown here is derived from an EMBL/GenBank/DDBJ whole genome shotgun (WGS) entry which is preliminary data.</text>
</comment>
<dbReference type="Pfam" id="PF03942">
    <property type="entry name" value="DTW"/>
    <property type="match status" value="1"/>
</dbReference>
<reference evidence="10" key="1">
    <citation type="submission" date="2015-06" db="EMBL/GenBank/DDBJ databases">
        <authorList>
            <person name="Radhakrishnan Rajesh"/>
            <person name="Underwood Anthony"/>
            <person name="Al-Shahib Ali"/>
        </authorList>
    </citation>
    <scope>NUCLEOTIDE SEQUENCE [LARGE SCALE GENOMIC DNA]</scope>
    <source>
        <strain evidence="10">P19_London_7_VIM_2_05_10</strain>
    </source>
</reference>
<comment type="similarity">
    <text evidence="5">Belongs to the TDD superfamily. DTWD2 family.</text>
</comment>
<evidence type="ECO:0000256" key="3">
    <source>
        <dbReference type="ARBA" id="ARBA00022691"/>
    </source>
</evidence>
<dbReference type="PANTHER" id="PTHR21392:SF0">
    <property type="entry name" value="TRNA-URIDINE AMINOCARBOXYPROPYLTRANSFERASE 2"/>
    <property type="match status" value="1"/>
</dbReference>
<gene>
    <name evidence="9" type="ORF">CAZ10_08090</name>
    <name evidence="8" type="ORF">GUL26_07130</name>
    <name evidence="7" type="ORF">PAERUG_P19_London_7_VIM_2_05_10_06195</name>
</gene>
<reference evidence="9 11" key="3">
    <citation type="submission" date="2017-05" db="EMBL/GenBank/DDBJ databases">
        <authorList>
            <person name="Song R."/>
            <person name="Chenine A.L."/>
            <person name="Ruprecht R.M."/>
        </authorList>
    </citation>
    <scope>NUCLEOTIDE SEQUENCE [LARGE SCALE GENOMIC DNA]</scope>
    <source>
        <strain evidence="9 11">S567_C10_BS</strain>
    </source>
</reference>
<accession>A0A1S1C935</accession>
<accession>A0A072ZK54</accession>
<keyword evidence="2" id="KW-0808">Transferase</keyword>
<dbReference type="InterPro" id="IPR005636">
    <property type="entry name" value="DTW"/>
</dbReference>
<evidence type="ECO:0000256" key="1">
    <source>
        <dbReference type="ARBA" id="ARBA00012386"/>
    </source>
</evidence>
<dbReference type="GO" id="GO:0016432">
    <property type="term" value="F:tRNA-uridine aminocarboxypropyltransferase activity"/>
    <property type="evidence" value="ECO:0007669"/>
    <property type="project" value="UniProtKB-EC"/>
</dbReference>
<dbReference type="GO" id="GO:0008033">
    <property type="term" value="P:tRNA processing"/>
    <property type="evidence" value="ECO:0007669"/>
    <property type="project" value="UniProtKB-KW"/>
</dbReference>
<dbReference type="eggNOG" id="COG3148">
    <property type="taxonomic scope" value="Bacteria"/>
</dbReference>
<evidence type="ECO:0000256" key="4">
    <source>
        <dbReference type="ARBA" id="ARBA00022694"/>
    </source>
</evidence>
<evidence type="ECO:0000256" key="5">
    <source>
        <dbReference type="ARBA" id="ARBA00034489"/>
    </source>
</evidence>
<evidence type="ECO:0000259" key="6">
    <source>
        <dbReference type="SMART" id="SM01144"/>
    </source>
</evidence>
<name>A0A072ZK54_PSEAI</name>
<evidence type="ECO:0000313" key="10">
    <source>
        <dbReference type="Proteomes" id="UP000045039"/>
    </source>
</evidence>
<dbReference type="SMART" id="SM01144">
    <property type="entry name" value="DTW"/>
    <property type="match status" value="1"/>
</dbReference>
<sequence length="203" mass="22249">MPRIRCERCARPASHCLCALIPSLPSRTRVLVLQHPSEVGHALNTAGLAVLGLCNAELRVGERFAEETWRVPGYRACLLFPGEQARALAEMAAEAAGEPLLLVVPDGTWRKARKLLHLNPALAALPRVSLAEGMASRYRLRKAPGEGALSTIEAIAAALDELEAPRTHEALLKPFDALIEGQIAAMGEDTYRRNHLSQERRRR</sequence>
<dbReference type="Proteomes" id="UP000045039">
    <property type="component" value="Unassembled WGS sequence"/>
</dbReference>
<organism evidence="7 10">
    <name type="scientific">Pseudomonas aeruginosa</name>
    <dbReference type="NCBI Taxonomy" id="287"/>
    <lineage>
        <taxon>Bacteria</taxon>
        <taxon>Pseudomonadati</taxon>
        <taxon>Pseudomonadota</taxon>
        <taxon>Gammaproteobacteria</taxon>
        <taxon>Pseudomonadales</taxon>
        <taxon>Pseudomonadaceae</taxon>
        <taxon>Pseudomonas</taxon>
    </lineage>
</organism>
<evidence type="ECO:0000313" key="7">
    <source>
        <dbReference type="EMBL" id="CRP96850.1"/>
    </source>
</evidence>
<reference evidence="7" key="2">
    <citation type="submission" date="2015-06" db="EMBL/GenBank/DDBJ databases">
        <authorList>
            <person name="Radhakrishnan R."/>
            <person name="Underwood A."/>
            <person name="Al-Shahib A."/>
        </authorList>
    </citation>
    <scope>NUCLEOTIDE SEQUENCE</scope>
    <source>
        <strain evidence="7">P19_London_7_VIM_2_05_10</strain>
    </source>
</reference>
<dbReference type="EC" id="2.5.1.25" evidence="1"/>
<dbReference type="EMBL" id="NFFZ01000003">
    <property type="protein sequence ID" value="OTI64157.1"/>
    <property type="molecule type" value="Genomic_DNA"/>
</dbReference>
<keyword evidence="4" id="KW-0819">tRNA processing</keyword>